<dbReference type="SUPFAM" id="SSF117281">
    <property type="entry name" value="Kelch motif"/>
    <property type="match status" value="1"/>
</dbReference>
<organism evidence="5 6">
    <name type="scientific">Linnemannia gamsii</name>
    <dbReference type="NCBI Taxonomy" id="64522"/>
    <lineage>
        <taxon>Eukaryota</taxon>
        <taxon>Fungi</taxon>
        <taxon>Fungi incertae sedis</taxon>
        <taxon>Mucoromycota</taxon>
        <taxon>Mortierellomycotina</taxon>
        <taxon>Mortierellomycetes</taxon>
        <taxon>Mortierellales</taxon>
        <taxon>Mortierellaceae</taxon>
        <taxon>Linnemannia</taxon>
    </lineage>
</organism>
<dbReference type="Gene3D" id="2.120.10.80">
    <property type="entry name" value="Kelch-type beta propeller"/>
    <property type="match status" value="2"/>
</dbReference>
<feature type="region of interest" description="Disordered" evidence="3">
    <location>
        <begin position="608"/>
        <end position="642"/>
    </location>
</feature>
<keyword evidence="4" id="KW-1133">Transmembrane helix</keyword>
<dbReference type="PANTHER" id="PTHR46093">
    <property type="entry name" value="ACYL-COA-BINDING DOMAIN-CONTAINING PROTEIN 5"/>
    <property type="match status" value="1"/>
</dbReference>
<evidence type="ECO:0000256" key="2">
    <source>
        <dbReference type="ARBA" id="ARBA00022737"/>
    </source>
</evidence>
<dbReference type="EMBL" id="JAAAIN010000717">
    <property type="protein sequence ID" value="KAG0311434.1"/>
    <property type="molecule type" value="Genomic_DNA"/>
</dbReference>
<evidence type="ECO:0000256" key="1">
    <source>
        <dbReference type="ARBA" id="ARBA00022441"/>
    </source>
</evidence>
<feature type="compositionally biased region" description="Polar residues" evidence="3">
    <location>
        <begin position="473"/>
        <end position="485"/>
    </location>
</feature>
<keyword evidence="2" id="KW-0677">Repeat</keyword>
<evidence type="ECO:0000256" key="4">
    <source>
        <dbReference type="SAM" id="Phobius"/>
    </source>
</evidence>
<keyword evidence="1" id="KW-0880">Kelch repeat</keyword>
<evidence type="ECO:0000313" key="6">
    <source>
        <dbReference type="Proteomes" id="UP000823405"/>
    </source>
</evidence>
<feature type="region of interest" description="Disordered" evidence="3">
    <location>
        <begin position="444"/>
        <end position="546"/>
    </location>
</feature>
<keyword evidence="4" id="KW-0472">Membrane</keyword>
<feature type="non-terminal residue" evidence="5">
    <location>
        <position position="1"/>
    </location>
</feature>
<reference evidence="5" key="1">
    <citation type="journal article" date="2020" name="Fungal Divers.">
        <title>Resolving the Mortierellaceae phylogeny through synthesis of multi-gene phylogenetics and phylogenomics.</title>
        <authorList>
            <person name="Vandepol N."/>
            <person name="Liber J."/>
            <person name="Desiro A."/>
            <person name="Na H."/>
            <person name="Kennedy M."/>
            <person name="Barry K."/>
            <person name="Grigoriev I.V."/>
            <person name="Miller A.N."/>
            <person name="O'Donnell K."/>
            <person name="Stajich J.E."/>
            <person name="Bonito G."/>
        </authorList>
    </citation>
    <scope>NUCLEOTIDE SEQUENCE</scope>
    <source>
        <strain evidence="5">NVP60</strain>
    </source>
</reference>
<keyword evidence="6" id="KW-1185">Reference proteome</keyword>
<feature type="compositionally biased region" description="Polar residues" evidence="3">
    <location>
        <begin position="609"/>
        <end position="628"/>
    </location>
</feature>
<gene>
    <name evidence="5" type="ORF">BGZ97_011875</name>
</gene>
<dbReference type="Proteomes" id="UP000823405">
    <property type="component" value="Unassembled WGS sequence"/>
</dbReference>
<evidence type="ECO:0000256" key="3">
    <source>
        <dbReference type="SAM" id="MobiDB-lite"/>
    </source>
</evidence>
<protein>
    <recommendedName>
        <fullName evidence="7">Galactose oxidase</fullName>
    </recommendedName>
</protein>
<accession>A0A9P6R2Z7</accession>
<dbReference type="AlphaFoldDB" id="A0A9P6R2Z7"/>
<dbReference type="OrthoDB" id="2441440at2759"/>
<feature type="compositionally biased region" description="Polar residues" evidence="3">
    <location>
        <begin position="497"/>
        <end position="509"/>
    </location>
</feature>
<feature type="compositionally biased region" description="Low complexity" evidence="3">
    <location>
        <begin position="15"/>
        <end position="24"/>
    </location>
</feature>
<sequence>MAKPSLPTPHNCPSRTQTTEAATARRGHSGTTIFDKIHFVGGLGTAALNDTTPLKSITTLNLLDGNTTETPLTEGIYNHAASTVPFDYINNLSARIGLSFGQTTGGAPMAALSWAGPVYGVVEAANNVTTSVPYAGQPLAARAGHTMVQYETNNLWVIGGYTLPMSQTKQPVRDTPTFDYSSNKWSNQTKVGLFRFGHASAVASEDSILSCYGTILNPSKEKVDIQTSVCVSFSIMKTVFTKTNLIWTNKDDEILGGLIGHSLLASPVKSGVLYMFGGTNEKGDKYNQDLYKLDATNLPDIRITKMIPSYDAPFVPSARSNHVAVAAVAQEGFMIIQGGVTGINTMADAEPRFYAMAIDRWLDLATFVERYTSQQSTVNAEISAWGLIAGILAGVSVLGVCVGMYIWRGIRKDTAKRLEREAADRRSVASPDFAVMEAAAAENRKSASGGVSSKKGRTPHPIYGMTEEEDHSLSNGPFKSTSSLIQVEAGGAKNTKSRNQGDTYQSNHSKPWVAEPASPGGTTLTENGSINGYYSSNSSQTPSRLNKKGISLASESSTNMSPWTGPVRVSTDLAPPNPRFSRGAIPQAHRQLVDAIATGAATPMPAYAFTSNRNSNGWDTSSPGGSLSSRDDEYHRRSVNSM</sequence>
<feature type="region of interest" description="Disordered" evidence="3">
    <location>
        <begin position="1"/>
        <end position="27"/>
    </location>
</feature>
<feature type="transmembrane region" description="Helical" evidence="4">
    <location>
        <begin position="382"/>
        <end position="407"/>
    </location>
</feature>
<proteinExistence type="predicted"/>
<name>A0A9P6R2Z7_9FUNG</name>
<feature type="compositionally biased region" description="Low complexity" evidence="3">
    <location>
        <begin position="527"/>
        <end position="539"/>
    </location>
</feature>
<evidence type="ECO:0000313" key="5">
    <source>
        <dbReference type="EMBL" id="KAG0311434.1"/>
    </source>
</evidence>
<dbReference type="PANTHER" id="PTHR46093:SF18">
    <property type="entry name" value="FIBRONECTIN TYPE-III DOMAIN-CONTAINING PROTEIN"/>
    <property type="match status" value="1"/>
</dbReference>
<evidence type="ECO:0008006" key="7">
    <source>
        <dbReference type="Google" id="ProtNLM"/>
    </source>
</evidence>
<dbReference type="InterPro" id="IPR015915">
    <property type="entry name" value="Kelch-typ_b-propeller"/>
</dbReference>
<comment type="caution">
    <text evidence="5">The sequence shown here is derived from an EMBL/GenBank/DDBJ whole genome shotgun (WGS) entry which is preliminary data.</text>
</comment>
<keyword evidence="4" id="KW-0812">Transmembrane</keyword>